<dbReference type="Pfam" id="PF02894">
    <property type="entry name" value="GFO_IDH_MocA_C"/>
    <property type="match status" value="1"/>
</dbReference>
<dbReference type="OrthoDB" id="127583at2"/>
<organism evidence="3 4">
    <name type="scientific">Fodinibius sediminis</name>
    <dbReference type="NCBI Taxonomy" id="1214077"/>
    <lineage>
        <taxon>Bacteria</taxon>
        <taxon>Pseudomonadati</taxon>
        <taxon>Balneolota</taxon>
        <taxon>Balneolia</taxon>
        <taxon>Balneolales</taxon>
        <taxon>Balneolaceae</taxon>
        <taxon>Fodinibius</taxon>
    </lineage>
</organism>
<dbReference type="PANTHER" id="PTHR43818">
    <property type="entry name" value="BCDNA.GH03377"/>
    <property type="match status" value="1"/>
</dbReference>
<dbReference type="InterPro" id="IPR036291">
    <property type="entry name" value="NAD(P)-bd_dom_sf"/>
</dbReference>
<dbReference type="Proteomes" id="UP000317593">
    <property type="component" value="Unassembled WGS sequence"/>
</dbReference>
<sequence>MENDNKKKTINHTGISRRDFIKKTGKMAGGGLFLGSLPIQASAYVGATATIKVGVIGCGGRGTGAANQALMADPGVKVVALADLFKDRIDKTHETLSVRHSDKLDVPEERKFVGLDAYKKAIEVSDVVLIANAAKFHPLHMKTAIEAGKHVFVEKPHAIDPAGIKVVSEALEMAEQKGLCLVSGLQNRFNAGRRETIRRIQEGQIGEITSIEENWLRGPYGNTSRPTGMTEMEIQFGNQYRFSWLSGDDVTQSLVHNLDRATWVMGEIAPEYCTGMGGRSGAQDLLGNVFDHNSVVYHYGNGVRLYANCRTTQSCYNEHSSIVKGTKGTAYLLNNRITGENPWEYEQEVSNPYQEEHNQLFKAIRNDEPIISDYMARSTLVAIMGQLSCYSGKKITWEEAVNSDYFLAPAVEECRMDMEPPIIPDENGVYPVCAQPGITSNI</sequence>
<keyword evidence="4" id="KW-1185">Reference proteome</keyword>
<dbReference type="EMBL" id="FXTH01000011">
    <property type="protein sequence ID" value="SMO72910.1"/>
    <property type="molecule type" value="Genomic_DNA"/>
</dbReference>
<feature type="domain" description="Gfo/Idh/MocA-like oxidoreductase N-terminal" evidence="1">
    <location>
        <begin position="51"/>
        <end position="181"/>
    </location>
</feature>
<dbReference type="InterPro" id="IPR006311">
    <property type="entry name" value="TAT_signal"/>
</dbReference>
<dbReference type="InterPro" id="IPR050463">
    <property type="entry name" value="Gfo/Idh/MocA_oxidrdct_glycsds"/>
</dbReference>
<dbReference type="SUPFAM" id="SSF51735">
    <property type="entry name" value="NAD(P)-binding Rossmann-fold domains"/>
    <property type="match status" value="1"/>
</dbReference>
<evidence type="ECO:0000313" key="3">
    <source>
        <dbReference type="EMBL" id="SMO72910.1"/>
    </source>
</evidence>
<reference evidence="3 4" key="1">
    <citation type="submission" date="2017-05" db="EMBL/GenBank/DDBJ databases">
        <authorList>
            <person name="Varghese N."/>
            <person name="Submissions S."/>
        </authorList>
    </citation>
    <scope>NUCLEOTIDE SEQUENCE [LARGE SCALE GENOMIC DNA]</scope>
    <source>
        <strain evidence="3 4">DSM 21194</strain>
    </source>
</reference>
<proteinExistence type="predicted"/>
<dbReference type="Pfam" id="PF01408">
    <property type="entry name" value="GFO_IDH_MocA"/>
    <property type="match status" value="1"/>
</dbReference>
<dbReference type="RefSeq" id="WP_142714974.1">
    <property type="nucleotide sequence ID" value="NZ_FXTH01000011.1"/>
</dbReference>
<evidence type="ECO:0000313" key="4">
    <source>
        <dbReference type="Proteomes" id="UP000317593"/>
    </source>
</evidence>
<gene>
    <name evidence="3" type="ORF">SAMN06265218_11160</name>
</gene>
<dbReference type="SUPFAM" id="SSF55347">
    <property type="entry name" value="Glyceraldehyde-3-phosphate dehydrogenase-like, C-terminal domain"/>
    <property type="match status" value="1"/>
</dbReference>
<evidence type="ECO:0000259" key="1">
    <source>
        <dbReference type="Pfam" id="PF01408"/>
    </source>
</evidence>
<dbReference type="AlphaFoldDB" id="A0A521DPR7"/>
<dbReference type="Gene3D" id="3.30.360.10">
    <property type="entry name" value="Dihydrodipicolinate Reductase, domain 2"/>
    <property type="match status" value="1"/>
</dbReference>
<name>A0A521DPR7_9BACT</name>
<accession>A0A521DPR7</accession>
<dbReference type="GO" id="GO:0000166">
    <property type="term" value="F:nucleotide binding"/>
    <property type="evidence" value="ECO:0007669"/>
    <property type="project" value="InterPro"/>
</dbReference>
<feature type="domain" description="Gfo/Idh/MocA-like oxidoreductase C-terminal" evidence="2">
    <location>
        <begin position="199"/>
        <end position="346"/>
    </location>
</feature>
<dbReference type="InterPro" id="IPR004104">
    <property type="entry name" value="Gfo/Idh/MocA-like_OxRdtase_C"/>
</dbReference>
<dbReference type="Gene3D" id="3.40.50.720">
    <property type="entry name" value="NAD(P)-binding Rossmann-like Domain"/>
    <property type="match status" value="1"/>
</dbReference>
<evidence type="ECO:0000259" key="2">
    <source>
        <dbReference type="Pfam" id="PF02894"/>
    </source>
</evidence>
<dbReference type="InterPro" id="IPR000683">
    <property type="entry name" value="Gfo/Idh/MocA-like_OxRdtase_N"/>
</dbReference>
<dbReference type="PANTHER" id="PTHR43818:SF5">
    <property type="entry name" value="OXIDOREDUCTASE FAMILY PROTEIN"/>
    <property type="match status" value="1"/>
</dbReference>
<dbReference type="PROSITE" id="PS51318">
    <property type="entry name" value="TAT"/>
    <property type="match status" value="1"/>
</dbReference>
<protein>
    <submittedName>
        <fullName evidence="3">Predicted dehydrogenase</fullName>
    </submittedName>
</protein>